<evidence type="ECO:0000313" key="1">
    <source>
        <dbReference type="EMBL" id="ABK64821.1"/>
    </source>
</evidence>
<evidence type="ECO:0000313" key="2">
    <source>
        <dbReference type="Proteomes" id="UP000001574"/>
    </source>
</evidence>
<dbReference type="KEGG" id="mav:MAV_3159"/>
<organism evidence="1 2">
    <name type="scientific">Mycobacterium avium (strain 104)</name>
    <dbReference type="NCBI Taxonomy" id="243243"/>
    <lineage>
        <taxon>Bacteria</taxon>
        <taxon>Bacillati</taxon>
        <taxon>Actinomycetota</taxon>
        <taxon>Actinomycetes</taxon>
        <taxon>Mycobacteriales</taxon>
        <taxon>Mycobacteriaceae</taxon>
        <taxon>Mycobacterium</taxon>
        <taxon>Mycobacterium avium complex (MAC)</taxon>
    </lineage>
</organism>
<accession>A0A0H2ZR99</accession>
<dbReference type="EMBL" id="CP000479">
    <property type="protein sequence ID" value="ABK64821.1"/>
    <property type="molecule type" value="Genomic_DNA"/>
</dbReference>
<sequence length="44" mass="4989">MVGIWLISQTVGSDECKFRTRRTGGVRRVAVVPSVRFELTLYGF</sequence>
<dbReference type="HOGENOM" id="CLU_3218812_0_0_11"/>
<reference evidence="1 2" key="1">
    <citation type="submission" date="2006-10" db="EMBL/GenBank/DDBJ databases">
        <authorList>
            <person name="Fleischmann R.D."/>
            <person name="Dodson R.J."/>
            <person name="Haft D.H."/>
            <person name="Merkel J.S."/>
            <person name="Nelson W.C."/>
            <person name="Fraser C.M."/>
        </authorList>
    </citation>
    <scope>NUCLEOTIDE SEQUENCE [LARGE SCALE GENOMIC DNA]</scope>
    <source>
        <strain evidence="1 2">104</strain>
    </source>
</reference>
<dbReference type="Proteomes" id="UP000001574">
    <property type="component" value="Chromosome"/>
</dbReference>
<gene>
    <name evidence="1" type="ordered locus">MAV_3159</name>
</gene>
<protein>
    <submittedName>
        <fullName evidence="1">Uncharacterized protein</fullName>
    </submittedName>
</protein>
<dbReference type="AlphaFoldDB" id="A0A0H2ZR99"/>
<proteinExistence type="predicted"/>
<name>A0A0H2ZR99_MYCA1</name>